<dbReference type="eggNOG" id="COG1344">
    <property type="taxonomic scope" value="Bacteria"/>
</dbReference>
<protein>
    <submittedName>
        <fullName evidence="2">Flagellin domain protein</fullName>
    </submittedName>
</protein>
<proteinExistence type="predicted"/>
<organism evidence="2 3">
    <name type="scientific">Oleidesulfovibrio alaskensis (strain ATCC BAA-1058 / DSM 17464 / G20)</name>
    <name type="common">Desulfovibrio alaskensis</name>
    <dbReference type="NCBI Taxonomy" id="207559"/>
    <lineage>
        <taxon>Bacteria</taxon>
        <taxon>Pseudomonadati</taxon>
        <taxon>Thermodesulfobacteriota</taxon>
        <taxon>Desulfovibrionia</taxon>
        <taxon>Desulfovibrionales</taxon>
        <taxon>Desulfovibrionaceae</taxon>
        <taxon>Oleidesulfovibrio</taxon>
    </lineage>
</organism>
<evidence type="ECO:0000313" key="3">
    <source>
        <dbReference type="Proteomes" id="UP000002710"/>
    </source>
</evidence>
<feature type="domain" description="Flagellin N-terminal" evidence="1">
    <location>
        <begin position="51"/>
        <end position="145"/>
    </location>
</feature>
<dbReference type="RefSeq" id="WP_011368784.1">
    <property type="nucleotide sequence ID" value="NC_007519.1"/>
</dbReference>
<keyword evidence="2" id="KW-0282">Flagellum</keyword>
<keyword evidence="3" id="KW-1185">Reference proteome</keyword>
<dbReference type="Proteomes" id="UP000002710">
    <property type="component" value="Chromosome"/>
</dbReference>
<keyword evidence="2" id="KW-0969">Cilium</keyword>
<evidence type="ECO:0000259" key="1">
    <source>
        <dbReference type="Pfam" id="PF00669"/>
    </source>
</evidence>
<evidence type="ECO:0000313" key="2">
    <source>
        <dbReference type="EMBL" id="ABB39812.1"/>
    </source>
</evidence>
<dbReference type="KEGG" id="dde:Dde_3018"/>
<dbReference type="STRING" id="207559.Dde_3018"/>
<gene>
    <name evidence="2" type="ordered locus">Dde_3018</name>
</gene>
<dbReference type="AlphaFoldDB" id="Q30WY4"/>
<dbReference type="SUPFAM" id="SSF64518">
    <property type="entry name" value="Phase 1 flagellin"/>
    <property type="match status" value="1"/>
</dbReference>
<dbReference type="Pfam" id="PF00669">
    <property type="entry name" value="Flagellin_N"/>
    <property type="match status" value="1"/>
</dbReference>
<dbReference type="GO" id="GO:0005198">
    <property type="term" value="F:structural molecule activity"/>
    <property type="evidence" value="ECO:0007669"/>
    <property type="project" value="InterPro"/>
</dbReference>
<dbReference type="HOGENOM" id="CLU_1010931_0_0_7"/>
<dbReference type="Gene3D" id="1.20.1330.10">
    <property type="entry name" value="f41 fragment of flagellin, N-terminal domain"/>
    <property type="match status" value="1"/>
</dbReference>
<name>Q30WY4_OLEA2</name>
<sequence>MTYTTDSRRLIFDLSMNLLQQDMLTSRLFMGGSVGKSLRDLVLAESGSLRLTDPAAQALSGKLRSDSGMLRQASANVSEAASVTAMAQSAAGTIRSSLERMQELAEGVADGSLGVSAAQAEYQSLIDTIEGTVDSASYNGFNLLSAGGWGADERITLNGAAGTAGTTGTIHIQAGTGGFGLVLHDLSYLKGVFDTADIQDAAAATTAATAISGHVSDVQGIETMLEKRGEGLTAQSEALASQAEILQTAAATREATDDKRSVEELLLDYVLTNVGKIVDTDT</sequence>
<reference evidence="2 3" key="1">
    <citation type="journal article" date="2011" name="J. Bacteriol.">
        <title>Complete genome sequence and updated annotation of Desulfovibrio alaskensis G20.</title>
        <authorList>
            <person name="Hauser L.J."/>
            <person name="Land M.L."/>
            <person name="Brown S.D."/>
            <person name="Larimer F."/>
            <person name="Keller K.L."/>
            <person name="Rapp-Giles B.J."/>
            <person name="Price M.N."/>
            <person name="Lin M."/>
            <person name="Bruce D.C."/>
            <person name="Detter J.C."/>
            <person name="Tapia R."/>
            <person name="Han C.S."/>
            <person name="Goodwin L.A."/>
            <person name="Cheng J.F."/>
            <person name="Pitluck S."/>
            <person name="Copeland A."/>
            <person name="Lucas S."/>
            <person name="Nolan M."/>
            <person name="Lapidus A.L."/>
            <person name="Palumbo A.V."/>
            <person name="Wall J.D."/>
        </authorList>
    </citation>
    <scope>NUCLEOTIDE SEQUENCE [LARGE SCALE GENOMIC DNA]</scope>
    <source>
        <strain evidence="3">ATCC BAA 1058 / DSM 17464 / G20</strain>
    </source>
</reference>
<dbReference type="EMBL" id="CP000112">
    <property type="protein sequence ID" value="ABB39812.1"/>
    <property type="molecule type" value="Genomic_DNA"/>
</dbReference>
<keyword evidence="2" id="KW-0966">Cell projection</keyword>
<accession>Q30WY4</accession>
<dbReference type="InterPro" id="IPR001029">
    <property type="entry name" value="Flagellin_N"/>
</dbReference>